<dbReference type="RefSeq" id="WP_142087139.1">
    <property type="nucleotide sequence ID" value="NZ_CP035485.1"/>
</dbReference>
<protein>
    <submittedName>
        <fullName evidence="1">Helix-turn-helix domain-containing protein</fullName>
    </submittedName>
</protein>
<dbReference type="EMBL" id="CP035485">
    <property type="protein sequence ID" value="QDI90225.1"/>
    <property type="molecule type" value="Genomic_DNA"/>
</dbReference>
<dbReference type="SUPFAM" id="SSF46689">
    <property type="entry name" value="Homeodomain-like"/>
    <property type="match status" value="1"/>
</dbReference>
<dbReference type="Proteomes" id="UP000319756">
    <property type="component" value="Chromosome"/>
</dbReference>
<dbReference type="AlphaFoldDB" id="A0A514LF90"/>
<evidence type="ECO:0000313" key="2">
    <source>
        <dbReference type="Proteomes" id="UP000319756"/>
    </source>
</evidence>
<dbReference type="Gene3D" id="1.10.10.60">
    <property type="entry name" value="Homeodomain-like"/>
    <property type="match status" value="1"/>
</dbReference>
<dbReference type="InterPro" id="IPR009057">
    <property type="entry name" value="Homeodomain-like_sf"/>
</dbReference>
<organism evidence="1 2">
    <name type="scientific">Salicibibacter halophilus</name>
    <dbReference type="NCBI Taxonomy" id="2502791"/>
    <lineage>
        <taxon>Bacteria</taxon>
        <taxon>Bacillati</taxon>
        <taxon>Bacillota</taxon>
        <taxon>Bacilli</taxon>
        <taxon>Bacillales</taxon>
        <taxon>Bacillaceae</taxon>
        <taxon>Salicibibacter</taxon>
    </lineage>
</organism>
<name>A0A514LF90_9BACI</name>
<gene>
    <name evidence="1" type="ORF">EPH95_02765</name>
</gene>
<proteinExistence type="predicted"/>
<dbReference type="KEGG" id="sale:EPH95_02765"/>
<sequence>MAKGKYHKWLTYEGLVLLEGWARDGLTDEQIARNMGITTSTYYEWMKKHVDISDAIKKGKEVADYEVENAMHKAARGYYQEEESVTNKGDVVTVKKWHPPNPTMAIFWLKNRKASTWRDKQDHTVEDVTPRFIEDVPQDD</sequence>
<evidence type="ECO:0000313" key="1">
    <source>
        <dbReference type="EMBL" id="QDI90225.1"/>
    </source>
</evidence>
<accession>A0A514LF90</accession>
<reference evidence="2" key="1">
    <citation type="submission" date="2019-01" db="EMBL/GenBank/DDBJ databases">
        <title>Genomic analysis of Salicibibacter sp. NKC3-5.</title>
        <authorList>
            <person name="Oh Y.J."/>
        </authorList>
    </citation>
    <scope>NUCLEOTIDE SEQUENCE [LARGE SCALE GENOMIC DNA]</scope>
    <source>
        <strain evidence="2">NKC3-5</strain>
    </source>
</reference>
<dbReference type="OrthoDB" id="5868871at2"/>
<keyword evidence="2" id="KW-1185">Reference proteome</keyword>